<evidence type="ECO:0000256" key="1">
    <source>
        <dbReference type="SAM" id="MobiDB-lite"/>
    </source>
</evidence>
<protein>
    <submittedName>
        <fullName evidence="2">Uncharacterized protein</fullName>
    </submittedName>
</protein>
<reference evidence="3" key="1">
    <citation type="journal article" date="2010" name="Genome Res.">
        <title>Population genomic sequencing of Coccidioides fungi reveals recent hybridization and transposon control.</title>
        <authorList>
            <person name="Neafsey D.E."/>
            <person name="Barker B.M."/>
            <person name="Sharpton T.J."/>
            <person name="Stajich J.E."/>
            <person name="Park D.J."/>
            <person name="Whiston E."/>
            <person name="Hung C.-Y."/>
            <person name="McMahan C."/>
            <person name="White J."/>
            <person name="Sykes S."/>
            <person name="Heiman D."/>
            <person name="Young S."/>
            <person name="Zeng Q."/>
            <person name="Abouelleil A."/>
            <person name="Aftuck L."/>
            <person name="Bessette D."/>
            <person name="Brown A."/>
            <person name="FitzGerald M."/>
            <person name="Lui A."/>
            <person name="Macdonald J.P."/>
            <person name="Priest M."/>
            <person name="Orbach M.J."/>
            <person name="Galgiani J.N."/>
            <person name="Kirkland T.N."/>
            <person name="Cole G.T."/>
            <person name="Birren B.W."/>
            <person name="Henn M.R."/>
            <person name="Taylor J.W."/>
            <person name="Rounsley S.D."/>
        </authorList>
    </citation>
    <scope>NUCLEOTIDE SEQUENCE [LARGE SCALE GENOMIC DNA]</scope>
    <source>
        <strain evidence="3">RMSCC 3703</strain>
    </source>
</reference>
<evidence type="ECO:0000313" key="3">
    <source>
        <dbReference type="Proteomes" id="UP000054559"/>
    </source>
</evidence>
<gene>
    <name evidence="2" type="ORF">CISG_03031</name>
</gene>
<evidence type="ECO:0000313" key="2">
    <source>
        <dbReference type="EMBL" id="KMU72383.1"/>
    </source>
</evidence>
<feature type="compositionally biased region" description="Basic and acidic residues" evidence="1">
    <location>
        <begin position="43"/>
        <end position="70"/>
    </location>
</feature>
<dbReference type="Proteomes" id="UP000054559">
    <property type="component" value="Unassembled WGS sequence"/>
</dbReference>
<feature type="region of interest" description="Disordered" evidence="1">
    <location>
        <begin position="14"/>
        <end position="93"/>
    </location>
</feature>
<accession>A0A0J8QME9</accession>
<organism evidence="2 3">
    <name type="scientific">Coccidioides immitis RMSCC 3703</name>
    <dbReference type="NCBI Taxonomy" id="454286"/>
    <lineage>
        <taxon>Eukaryota</taxon>
        <taxon>Fungi</taxon>
        <taxon>Dikarya</taxon>
        <taxon>Ascomycota</taxon>
        <taxon>Pezizomycotina</taxon>
        <taxon>Eurotiomycetes</taxon>
        <taxon>Eurotiomycetidae</taxon>
        <taxon>Onygenales</taxon>
        <taxon>Onygenaceae</taxon>
        <taxon>Coccidioides</taxon>
    </lineage>
</organism>
<name>A0A0J8QME9_COCIT</name>
<dbReference type="EMBL" id="DS268127">
    <property type="protein sequence ID" value="KMU72383.1"/>
    <property type="molecule type" value="Genomic_DNA"/>
</dbReference>
<dbReference type="AlphaFoldDB" id="A0A0J8QME9"/>
<sequence>MCLTWLGAPLHPNRASVARRQRQEWGAIQGKGAGWRGRTRRASSNEKGPEEPEEPERVSESSTARPKDGRLLPPFSPARLLVSQNPPDERLPRTFARSSSCFEASKRGALRCRFSGILGPVRESVARPEPEGTTVGRVVQLRLRCGHSAVPGGRTSRFHFSVSWFFRRRGRVEAENKPDPSSNFPTWRRR</sequence>
<proteinExistence type="predicted"/>